<dbReference type="GO" id="GO:0003924">
    <property type="term" value="F:GTPase activity"/>
    <property type="evidence" value="ECO:0007669"/>
    <property type="project" value="InterPro"/>
</dbReference>
<dbReference type="InterPro" id="IPR003593">
    <property type="entry name" value="AAA+_ATPase"/>
</dbReference>
<dbReference type="SUPFAM" id="SSF52540">
    <property type="entry name" value="P-loop containing nucleoside triphosphate hydrolases"/>
    <property type="match status" value="1"/>
</dbReference>
<dbReference type="InterPro" id="IPR027417">
    <property type="entry name" value="P-loop_NTPase"/>
</dbReference>
<dbReference type="EMBL" id="CAEZVV010000049">
    <property type="protein sequence ID" value="CAB4644705.1"/>
    <property type="molecule type" value="Genomic_DNA"/>
</dbReference>
<dbReference type="CDD" id="cd03114">
    <property type="entry name" value="MMAA-like"/>
    <property type="match status" value="1"/>
</dbReference>
<accession>A0A6J6K8P1</accession>
<dbReference type="EMBL" id="CAEZTG010000209">
    <property type="protein sequence ID" value="CAB4579725.1"/>
    <property type="molecule type" value="Genomic_DNA"/>
</dbReference>
<protein>
    <submittedName>
        <fullName evidence="5">Unannotated protein</fullName>
    </submittedName>
</protein>
<dbReference type="GO" id="GO:0005525">
    <property type="term" value="F:GTP binding"/>
    <property type="evidence" value="ECO:0007669"/>
    <property type="project" value="InterPro"/>
</dbReference>
<dbReference type="Gene3D" id="1.20.5.170">
    <property type="match status" value="1"/>
</dbReference>
<proteinExistence type="inferred from homology"/>
<dbReference type="EMBL" id="CAEZTR010000144">
    <property type="protein sequence ID" value="CAB4588372.1"/>
    <property type="molecule type" value="Genomic_DNA"/>
</dbReference>
<gene>
    <name evidence="3" type="ORF">UFOPK1603_01681</name>
    <name evidence="4" type="ORF">UFOPK1711_01685</name>
    <name evidence="5" type="ORF">UFOPK2143_00923</name>
</gene>
<feature type="domain" description="AAA+ ATPase" evidence="2">
    <location>
        <begin position="54"/>
        <end position="226"/>
    </location>
</feature>
<evidence type="ECO:0000313" key="5">
    <source>
        <dbReference type="EMBL" id="CAB4644705.1"/>
    </source>
</evidence>
<evidence type="ECO:0000259" key="2">
    <source>
        <dbReference type="SMART" id="SM00382"/>
    </source>
</evidence>
<reference evidence="5" key="1">
    <citation type="submission" date="2020-05" db="EMBL/GenBank/DDBJ databases">
        <authorList>
            <person name="Chiriac C."/>
            <person name="Salcher M."/>
            <person name="Ghai R."/>
            <person name="Kavagutti S V."/>
        </authorList>
    </citation>
    <scope>NUCLEOTIDE SEQUENCE</scope>
</reference>
<dbReference type="Pfam" id="PF03308">
    <property type="entry name" value="MeaB"/>
    <property type="match status" value="1"/>
</dbReference>
<dbReference type="AlphaFoldDB" id="A0A6J6K8P1"/>
<evidence type="ECO:0000313" key="4">
    <source>
        <dbReference type="EMBL" id="CAB4588372.1"/>
    </source>
</evidence>
<evidence type="ECO:0000256" key="1">
    <source>
        <dbReference type="ARBA" id="ARBA00009625"/>
    </source>
</evidence>
<organism evidence="5">
    <name type="scientific">freshwater metagenome</name>
    <dbReference type="NCBI Taxonomy" id="449393"/>
    <lineage>
        <taxon>unclassified sequences</taxon>
        <taxon>metagenomes</taxon>
        <taxon>ecological metagenomes</taxon>
    </lineage>
</organism>
<dbReference type="GO" id="GO:0005737">
    <property type="term" value="C:cytoplasm"/>
    <property type="evidence" value="ECO:0007669"/>
    <property type="project" value="TreeGrafter"/>
</dbReference>
<comment type="similarity">
    <text evidence="1">Belongs to the SIMIBI class G3E GTPase family. ArgK/MeaB subfamily.</text>
</comment>
<dbReference type="NCBIfam" id="NF006958">
    <property type="entry name" value="PRK09435.1"/>
    <property type="match status" value="1"/>
</dbReference>
<dbReference type="NCBIfam" id="TIGR00750">
    <property type="entry name" value="lao"/>
    <property type="match status" value="1"/>
</dbReference>
<dbReference type="InterPro" id="IPR005129">
    <property type="entry name" value="GTPase_ArgK"/>
</dbReference>
<sequence length="331" mass="34839">MTQPAETSESLIEGIRSGDRRSLARAITFAESTRAEHRVIADAVLEAILPSTGNAVRIGISGPPGVGKSTFIEAFGNHILDQGHQLAVLAVDPSSRRTGGSILGDKTRMGELVNRPEAFIRPSPGGSQLGGVARRTREAMLLCEAAGFDVVIVETIGVGQSEVAVSDMVDLFALLVSPGGGDELQGIKRGIMELADLVIVNKADGDLAPAAARTRGDYASAVHLLRPKWNAWATEVLACSALNGIGVAEVWQAVTSFRASVTANGELVEARSAQATAWLWSEIGDTLIDRFRSHPAIAVQLEATELDVASGLITPGRAATQLLDSFISEKQ</sequence>
<name>A0A6J6K8P1_9ZZZZ</name>
<evidence type="ECO:0000313" key="3">
    <source>
        <dbReference type="EMBL" id="CAB4579725.1"/>
    </source>
</evidence>
<dbReference type="SMART" id="SM00382">
    <property type="entry name" value="AAA"/>
    <property type="match status" value="1"/>
</dbReference>
<dbReference type="PANTHER" id="PTHR23408:SF3">
    <property type="entry name" value="METHYLMALONIC ACIDURIA TYPE A PROTEIN, MITOCHONDRIAL"/>
    <property type="match status" value="1"/>
</dbReference>
<dbReference type="PANTHER" id="PTHR23408">
    <property type="entry name" value="METHYLMALONYL-COA MUTASE"/>
    <property type="match status" value="1"/>
</dbReference>
<dbReference type="Gene3D" id="1.10.287.130">
    <property type="match status" value="1"/>
</dbReference>
<dbReference type="Gene3D" id="3.40.50.300">
    <property type="entry name" value="P-loop containing nucleotide triphosphate hydrolases"/>
    <property type="match status" value="1"/>
</dbReference>